<reference evidence="3 4" key="1">
    <citation type="submission" date="2021-05" db="EMBL/GenBank/DDBJ databases">
        <title>A Polyphasic approach of four new species of the genus Ohtaekwangia: Ohtaekwangia histidinii sp. nov., Ohtaekwangia cretensis sp. nov., Ohtaekwangia indiensis sp. nov., Ohtaekwangia reichenbachii sp. nov. from diverse environment.</title>
        <authorList>
            <person name="Octaviana S."/>
        </authorList>
    </citation>
    <scope>NUCLEOTIDE SEQUENCE [LARGE SCALE GENOMIC DNA]</scope>
    <source>
        <strain evidence="3 4">PWU4</strain>
    </source>
</reference>
<dbReference type="RefSeq" id="WP_254167963.1">
    <property type="nucleotide sequence ID" value="NZ_JAHESF010000029.1"/>
</dbReference>
<evidence type="ECO:0000313" key="3">
    <source>
        <dbReference type="EMBL" id="MBT1699787.1"/>
    </source>
</evidence>
<comment type="caution">
    <text evidence="3">The sequence shown here is derived from an EMBL/GenBank/DDBJ whole genome shotgun (WGS) entry which is preliminary data.</text>
</comment>
<dbReference type="Gene3D" id="3.10.620.30">
    <property type="match status" value="1"/>
</dbReference>
<dbReference type="Proteomes" id="UP001319200">
    <property type="component" value="Unassembled WGS sequence"/>
</dbReference>
<gene>
    <name evidence="3" type="ORF">KK083_23065</name>
</gene>
<dbReference type="Gene3D" id="2.60.120.1130">
    <property type="match status" value="1"/>
</dbReference>
<feature type="chain" id="PRO_5042987439" evidence="1">
    <location>
        <begin position="20"/>
        <end position="660"/>
    </location>
</feature>
<sequence>MARYFLLFVSFLFCAGVGAQDQGNGFPFGKFSYMDLNMTTYDKDSSAAAVILNEFGEAYMSEVGDYNLVFRYHTRIKILKKEGLKYADIEIPLRKQDQRMETLIAVKAVSYTMENGVLQQTDLDHKAVFTVNKSKNIDIKKFAIPNVREGSVIEFEYKLESPFIFNFRTWAFQSDIPKMYSEYWARIPGNYIYNMTLRGVQKLIKNESELVEDCFQPGGGQKADCALYKFAMKDIPAFVEEDFMTASSNFLSAINFELSEIRYFGGRVDKITKEWKDAELELRNHREFGVQLRRGEDIVDAQIKQLIIGERDPLMKARKIYDFIKDWYRWDETKSMFSELGIKKAFDQKTGNVADINLSLIAALRYAGLNVEPVILSTRENGVPVELHPVLSDFNYVVAKVNIGDKVFLADATDDFHPFGLLPERCLNGKGRVLGEDQSYWIELKPADRAKQVSMLSLKLGEDGMMRGTLQTTYMGYEAVRQRKKVHSFSNHKEYAASLSNQYNQLNILNLELINTDEFDKPLVQKLDIEIRAYENPGTDNFMFNPFILGKWEENPFKSNERLYPVDFATPMEYITMFNLEYPSQFEIVNRPEKTGLSLPNSGGRYIYDLQTTGNKLSLNNALTISKALFSSTEYHYLKELFARIIQVENGDLIFRRTSP</sequence>
<keyword evidence="4" id="KW-1185">Reference proteome</keyword>
<accession>A0AAP2GRN7</accession>
<evidence type="ECO:0000256" key="1">
    <source>
        <dbReference type="SAM" id="SignalP"/>
    </source>
</evidence>
<keyword evidence="1" id="KW-0732">Signal</keyword>
<feature type="domain" description="DUF3857" evidence="2">
    <location>
        <begin position="65"/>
        <end position="189"/>
    </location>
</feature>
<protein>
    <submittedName>
        <fullName evidence="3">Transglutaminase-like domain-containing protein</fullName>
    </submittedName>
</protein>
<dbReference type="Gene3D" id="2.60.40.3140">
    <property type="match status" value="1"/>
</dbReference>
<dbReference type="AlphaFoldDB" id="A0AAP2GRN7"/>
<dbReference type="Pfam" id="PF12969">
    <property type="entry name" value="DUF3857"/>
    <property type="match status" value="1"/>
</dbReference>
<evidence type="ECO:0000259" key="2">
    <source>
        <dbReference type="Pfam" id="PF12969"/>
    </source>
</evidence>
<name>A0AAP2GRN7_9BACT</name>
<feature type="signal peptide" evidence="1">
    <location>
        <begin position="1"/>
        <end position="19"/>
    </location>
</feature>
<organism evidence="3 4">
    <name type="scientific">Chryseosolibacter histidini</name>
    <dbReference type="NCBI Taxonomy" id="2782349"/>
    <lineage>
        <taxon>Bacteria</taxon>
        <taxon>Pseudomonadati</taxon>
        <taxon>Bacteroidota</taxon>
        <taxon>Cytophagia</taxon>
        <taxon>Cytophagales</taxon>
        <taxon>Chryseotaleaceae</taxon>
        <taxon>Chryseosolibacter</taxon>
    </lineage>
</organism>
<dbReference type="InterPro" id="IPR024618">
    <property type="entry name" value="DUF3857"/>
</dbReference>
<proteinExistence type="predicted"/>
<dbReference type="EMBL" id="JAHESF010000029">
    <property type="protein sequence ID" value="MBT1699787.1"/>
    <property type="molecule type" value="Genomic_DNA"/>
</dbReference>
<evidence type="ECO:0000313" key="4">
    <source>
        <dbReference type="Proteomes" id="UP001319200"/>
    </source>
</evidence>